<name>A0A1G8APF9_9SPHI</name>
<evidence type="ECO:0000256" key="5">
    <source>
        <dbReference type="PIRSR" id="PIRSR604254-1"/>
    </source>
</evidence>
<proteinExistence type="predicted"/>
<accession>A0A1G8APF9</accession>
<feature type="binding site" evidence="5">
    <location>
        <position position="57"/>
    </location>
    <ligand>
        <name>Zn(2+)</name>
        <dbReference type="ChEBI" id="CHEBI:29105"/>
    </ligand>
</feature>
<evidence type="ECO:0000313" key="7">
    <source>
        <dbReference type="EMBL" id="SDH22922.1"/>
    </source>
</evidence>
<keyword evidence="2 6" id="KW-0812">Transmembrane</keyword>
<feature type="transmembrane region" description="Helical" evidence="6">
    <location>
        <begin position="20"/>
        <end position="38"/>
    </location>
</feature>
<evidence type="ECO:0000256" key="4">
    <source>
        <dbReference type="ARBA" id="ARBA00023136"/>
    </source>
</evidence>
<dbReference type="GO" id="GO:0046872">
    <property type="term" value="F:metal ion binding"/>
    <property type="evidence" value="ECO:0007669"/>
    <property type="project" value="UniProtKB-KW"/>
</dbReference>
<keyword evidence="4 6" id="KW-0472">Membrane</keyword>
<comment type="subcellular location">
    <subcellularLocation>
        <location evidence="1">Membrane</location>
        <topology evidence="1">Multi-pass membrane protein</topology>
    </subcellularLocation>
</comment>
<evidence type="ECO:0000256" key="6">
    <source>
        <dbReference type="SAM" id="Phobius"/>
    </source>
</evidence>
<organism evidence="7 8">
    <name type="scientific">Pedobacter terrae</name>
    <dbReference type="NCBI Taxonomy" id="405671"/>
    <lineage>
        <taxon>Bacteria</taxon>
        <taxon>Pseudomonadati</taxon>
        <taxon>Bacteroidota</taxon>
        <taxon>Sphingobacteriia</taxon>
        <taxon>Sphingobacteriales</taxon>
        <taxon>Sphingobacteriaceae</taxon>
        <taxon>Pedobacter</taxon>
    </lineage>
</organism>
<keyword evidence="5" id="KW-0862">Zinc</keyword>
<dbReference type="EMBL" id="FNCH01000019">
    <property type="protein sequence ID" value="SDH22922.1"/>
    <property type="molecule type" value="Genomic_DNA"/>
</dbReference>
<keyword evidence="5" id="KW-0479">Metal-binding</keyword>
<evidence type="ECO:0000256" key="2">
    <source>
        <dbReference type="ARBA" id="ARBA00022692"/>
    </source>
</evidence>
<dbReference type="Proteomes" id="UP000199643">
    <property type="component" value="Unassembled WGS sequence"/>
</dbReference>
<keyword evidence="3 6" id="KW-1133">Transmembrane helix</keyword>
<sequence length="88" mass="10208">MSIYILMGCLIVPLLQKMLGTLPIGAIFWLLLGGVFYIGGTYYYAKDKQLSRWMHSHELWHLIVIGGALSHYIYNYVYILNKHLPCIF</sequence>
<dbReference type="Pfam" id="PF03006">
    <property type="entry name" value="HlyIII"/>
    <property type="match status" value="1"/>
</dbReference>
<reference evidence="8" key="1">
    <citation type="submission" date="2016-10" db="EMBL/GenBank/DDBJ databases">
        <authorList>
            <person name="Varghese N."/>
            <person name="Submissions S."/>
        </authorList>
    </citation>
    <scope>NUCLEOTIDE SEQUENCE [LARGE SCALE GENOMIC DNA]</scope>
    <source>
        <strain evidence="8">DSM 17933</strain>
    </source>
</reference>
<feature type="binding site" evidence="5">
    <location>
        <position position="61"/>
    </location>
    <ligand>
        <name>Zn(2+)</name>
        <dbReference type="ChEBI" id="CHEBI:29105"/>
    </ligand>
</feature>
<dbReference type="STRING" id="405671.SAMN05421827_119104"/>
<keyword evidence="8" id="KW-1185">Reference proteome</keyword>
<evidence type="ECO:0000313" key="8">
    <source>
        <dbReference type="Proteomes" id="UP000199643"/>
    </source>
</evidence>
<dbReference type="AlphaFoldDB" id="A0A1G8APF9"/>
<evidence type="ECO:0000256" key="3">
    <source>
        <dbReference type="ARBA" id="ARBA00022989"/>
    </source>
</evidence>
<dbReference type="GO" id="GO:0016020">
    <property type="term" value="C:membrane"/>
    <property type="evidence" value="ECO:0007669"/>
    <property type="project" value="UniProtKB-SubCell"/>
</dbReference>
<protein>
    <submittedName>
        <fullName evidence="7">Hemolysin III</fullName>
    </submittedName>
</protein>
<evidence type="ECO:0000256" key="1">
    <source>
        <dbReference type="ARBA" id="ARBA00004141"/>
    </source>
</evidence>
<dbReference type="InterPro" id="IPR004254">
    <property type="entry name" value="AdipoR/HlyIII-related"/>
</dbReference>
<gene>
    <name evidence="7" type="ORF">SAMN05421827_119104</name>
</gene>
<feature type="transmembrane region" description="Helical" evidence="6">
    <location>
        <begin position="59"/>
        <end position="79"/>
    </location>
</feature>